<comment type="caution">
    <text evidence="2">The sequence shown here is derived from an EMBL/GenBank/DDBJ whole genome shotgun (WGS) entry which is preliminary data.</text>
</comment>
<feature type="domain" description="MATH" evidence="1">
    <location>
        <begin position="313"/>
        <end position="444"/>
    </location>
</feature>
<evidence type="ECO:0000313" key="2">
    <source>
        <dbReference type="EMBL" id="KAL3078340.1"/>
    </source>
</evidence>
<dbReference type="Gene3D" id="1.25.40.420">
    <property type="match status" value="1"/>
</dbReference>
<dbReference type="InterPro" id="IPR002083">
    <property type="entry name" value="MATH/TRAF_dom"/>
</dbReference>
<feature type="domain" description="MATH" evidence="1">
    <location>
        <begin position="160"/>
        <end position="293"/>
    </location>
</feature>
<dbReference type="PANTHER" id="PTHR45774">
    <property type="entry name" value="BTB/POZ DOMAIN-CONTAINING"/>
    <property type="match status" value="1"/>
</dbReference>
<organism evidence="2 3">
    <name type="scientific">Heterodera trifolii</name>
    <dbReference type="NCBI Taxonomy" id="157864"/>
    <lineage>
        <taxon>Eukaryota</taxon>
        <taxon>Metazoa</taxon>
        <taxon>Ecdysozoa</taxon>
        <taxon>Nematoda</taxon>
        <taxon>Chromadorea</taxon>
        <taxon>Rhabditida</taxon>
        <taxon>Tylenchina</taxon>
        <taxon>Tylenchomorpha</taxon>
        <taxon>Tylenchoidea</taxon>
        <taxon>Heteroderidae</taxon>
        <taxon>Heteroderinae</taxon>
        <taxon>Heterodera</taxon>
    </lineage>
</organism>
<dbReference type="EMBL" id="JBICBT010001210">
    <property type="protein sequence ID" value="KAL3078340.1"/>
    <property type="molecule type" value="Genomic_DNA"/>
</dbReference>
<dbReference type="AlphaFoldDB" id="A0ABD2ILB4"/>
<keyword evidence="3" id="KW-1185">Reference proteome</keyword>
<sequence length="457" mass="52869">MLIKVYEYELKFKDFVCQCLRYICQNACQLFGSEEFLQIDQNVLCEILDRDQLFISEELEIWKAALRWADEKCRENVIECSAENRRSALGRALFKIRFPLIVLETFGKEIVSSDILTMEEVLGIYQFQCHPNFHGVPGQYPLKFPYKARICDWNIAKGNRGTITIEIEKFSEFAREEVGSSRKSDVEVHIKGMPWKILAEIEKENDGTEKCLGFYLWCTAPREDENWNCKCSATLRIVSQKSGAEDLIGKFNGDVFNSKNTAWGFANFITFKQLMDSSRGFYEEEEGKVILAIDVFVEEQKMDKFDSDPNKSNGKIVMEIAKFLEFTRENFESCRRSETIQIKGLPWKIMTDIKMKKEGTEKWLGFYLKCATTVKDDNWSCNCSVNFRIVSQKKDTEDFSKEFEGCFKPSSHLLGFENFISFAELMDPIKGFYDQNGDKVTLAIDVIVKETEGTETS</sequence>
<dbReference type="Pfam" id="PF07707">
    <property type="entry name" value="BACK"/>
    <property type="match status" value="1"/>
</dbReference>
<dbReference type="InterPro" id="IPR011705">
    <property type="entry name" value="BACK"/>
</dbReference>
<proteinExistence type="predicted"/>
<dbReference type="Proteomes" id="UP001620626">
    <property type="component" value="Unassembled WGS sequence"/>
</dbReference>
<gene>
    <name evidence="2" type="ORF">niasHT_032746</name>
</gene>
<evidence type="ECO:0000259" key="1">
    <source>
        <dbReference type="PROSITE" id="PS50144"/>
    </source>
</evidence>
<protein>
    <recommendedName>
        <fullName evidence="1">MATH domain-containing protein</fullName>
    </recommendedName>
</protein>
<dbReference type="PANTHER" id="PTHR45774:SF3">
    <property type="entry name" value="BTB (POZ) DOMAIN-CONTAINING 2B-RELATED"/>
    <property type="match status" value="1"/>
</dbReference>
<dbReference type="SMART" id="SM00875">
    <property type="entry name" value="BACK"/>
    <property type="match status" value="1"/>
</dbReference>
<dbReference type="SUPFAM" id="SSF49599">
    <property type="entry name" value="TRAF domain-like"/>
    <property type="match status" value="2"/>
</dbReference>
<name>A0ABD2ILB4_9BILA</name>
<evidence type="ECO:0000313" key="3">
    <source>
        <dbReference type="Proteomes" id="UP001620626"/>
    </source>
</evidence>
<dbReference type="PROSITE" id="PS50144">
    <property type="entry name" value="MATH"/>
    <property type="match status" value="2"/>
</dbReference>
<dbReference type="SMART" id="SM00061">
    <property type="entry name" value="MATH"/>
    <property type="match status" value="2"/>
</dbReference>
<dbReference type="InterPro" id="IPR008974">
    <property type="entry name" value="TRAF-like"/>
</dbReference>
<dbReference type="Pfam" id="PF22486">
    <property type="entry name" value="MATH_2"/>
    <property type="match status" value="2"/>
</dbReference>
<accession>A0ABD2ILB4</accession>
<dbReference type="Gene3D" id="2.60.210.10">
    <property type="entry name" value="Apoptosis, Tumor Necrosis Factor Receptor Associated Protein 2, Chain A"/>
    <property type="match status" value="2"/>
</dbReference>
<reference evidence="2 3" key="1">
    <citation type="submission" date="2024-10" db="EMBL/GenBank/DDBJ databases">
        <authorList>
            <person name="Kim D."/>
        </authorList>
    </citation>
    <scope>NUCLEOTIDE SEQUENCE [LARGE SCALE GENOMIC DNA]</scope>
    <source>
        <strain evidence="2">BH-2024</strain>
    </source>
</reference>